<keyword evidence="3" id="KW-1185">Reference proteome</keyword>
<evidence type="ECO:0000259" key="1">
    <source>
        <dbReference type="Pfam" id="PF13360"/>
    </source>
</evidence>
<dbReference type="InterPro" id="IPR002372">
    <property type="entry name" value="PQQ_rpt_dom"/>
</dbReference>
<dbReference type="PANTHER" id="PTHR34512:SF30">
    <property type="entry name" value="OUTER MEMBRANE PROTEIN ASSEMBLY FACTOR BAMB"/>
    <property type="match status" value="1"/>
</dbReference>
<dbReference type="Gene3D" id="2.130.10.10">
    <property type="entry name" value="YVTN repeat-like/Quinoprotein amine dehydrogenase"/>
    <property type="match status" value="1"/>
</dbReference>
<sequence>MPFRASVMALMAAGILVAACSKREVILPGERHDLRAPANVSQEFEAGDAEAEIRVTREELERSGDRVLRENRAVGFNAPAQVNHASWTHRNGSASHRVQHPAFNGTPELIWSADIGAGNSRRYQITADPVVADGRIFTLDSRTQLVATSASGERLWSKDVTPGFDNNDAASGGGLAIDGGTLFVTTGFGTLVAVEAATGDELWTQRLEGAATGVPTVYGDLVYVVSRDGKAWAIDKTDGRVQWNIPGIPSESGISGGAGPAVNNNIAVFPYASGDLNATFPRGGVRLWAASLAGQRRGRVYAEVVDITGDPVISGDRIYVGSSAGRIAALEATSGERIWTATDGAMNPVWASGNAVFAVSDQAELLRLDAATGERIWGAFLPYFEARKVRRRESVYPHFGPILAGGQVMVASGDGMLRAFSPEDGSLISETPLPGGAASSMAVVGGTLYVVNAKGQLLAYR</sequence>
<dbReference type="Proteomes" id="UP000640583">
    <property type="component" value="Unassembled WGS sequence"/>
</dbReference>
<dbReference type="InterPro" id="IPR011047">
    <property type="entry name" value="Quinoprotein_ADH-like_sf"/>
</dbReference>
<dbReference type="SUPFAM" id="SSF50998">
    <property type="entry name" value="Quinoprotein alcohol dehydrogenase-like"/>
    <property type="match status" value="2"/>
</dbReference>
<organism evidence="2 3">
    <name type="scientific">Halocynthiibacter styelae</name>
    <dbReference type="NCBI Taxonomy" id="2761955"/>
    <lineage>
        <taxon>Bacteria</taxon>
        <taxon>Pseudomonadati</taxon>
        <taxon>Pseudomonadota</taxon>
        <taxon>Alphaproteobacteria</taxon>
        <taxon>Rhodobacterales</taxon>
        <taxon>Paracoccaceae</taxon>
        <taxon>Halocynthiibacter</taxon>
    </lineage>
</organism>
<evidence type="ECO:0000313" key="3">
    <source>
        <dbReference type="Proteomes" id="UP000640583"/>
    </source>
</evidence>
<accession>A0A8J7LKQ7</accession>
<dbReference type="InterPro" id="IPR018391">
    <property type="entry name" value="PQQ_b-propeller_rpt"/>
</dbReference>
<feature type="domain" description="Pyrrolo-quinoline quinone repeat" evidence="1">
    <location>
        <begin position="150"/>
        <end position="377"/>
    </location>
</feature>
<reference evidence="2" key="1">
    <citation type="submission" date="2020-10" db="EMBL/GenBank/DDBJ databases">
        <title>Paenihalocynthiibacter styelae gen. nov., sp. nov., isolated from stalked sea squirt Styela clava.</title>
        <authorList>
            <person name="Kim Y.-O."/>
            <person name="Yoon J.-H."/>
        </authorList>
    </citation>
    <scope>NUCLEOTIDE SEQUENCE</scope>
    <source>
        <strain evidence="2">MYP1-1</strain>
    </source>
</reference>
<dbReference type="PANTHER" id="PTHR34512">
    <property type="entry name" value="CELL SURFACE PROTEIN"/>
    <property type="match status" value="1"/>
</dbReference>
<name>A0A8J7LKQ7_9RHOB</name>
<evidence type="ECO:0000313" key="2">
    <source>
        <dbReference type="EMBL" id="MBI1494465.1"/>
    </source>
</evidence>
<dbReference type="InterPro" id="IPR015943">
    <property type="entry name" value="WD40/YVTN_repeat-like_dom_sf"/>
</dbReference>
<protein>
    <submittedName>
        <fullName evidence="2">PQQ-binding-like beta-propeller repeat protein</fullName>
    </submittedName>
</protein>
<dbReference type="EMBL" id="JADCKQ010000009">
    <property type="protein sequence ID" value="MBI1494465.1"/>
    <property type="molecule type" value="Genomic_DNA"/>
</dbReference>
<proteinExistence type="predicted"/>
<gene>
    <name evidence="2" type="ORF">H1D41_12530</name>
</gene>
<dbReference type="SMART" id="SM00564">
    <property type="entry name" value="PQQ"/>
    <property type="match status" value="6"/>
</dbReference>
<dbReference type="AlphaFoldDB" id="A0A8J7LKQ7"/>
<comment type="caution">
    <text evidence="2">The sequence shown here is derived from an EMBL/GenBank/DDBJ whole genome shotgun (WGS) entry which is preliminary data.</text>
</comment>
<dbReference type="Pfam" id="PF13360">
    <property type="entry name" value="PQQ_2"/>
    <property type="match status" value="2"/>
</dbReference>
<dbReference type="PROSITE" id="PS51257">
    <property type="entry name" value="PROKAR_LIPOPROTEIN"/>
    <property type="match status" value="1"/>
</dbReference>
<feature type="domain" description="Pyrrolo-quinoline quinone repeat" evidence="1">
    <location>
        <begin position="401"/>
        <end position="460"/>
    </location>
</feature>